<feature type="compositionally biased region" description="Basic and acidic residues" evidence="1">
    <location>
        <begin position="26"/>
        <end position="45"/>
    </location>
</feature>
<gene>
    <name evidence="2" type="ORF">HMPREF9997_00139</name>
</gene>
<keyword evidence="3" id="KW-1185">Reference proteome</keyword>
<comment type="caution">
    <text evidence="2">The sequence shown here is derived from an EMBL/GenBank/DDBJ whole genome shotgun (WGS) entry which is preliminary data.</text>
</comment>
<dbReference type="Proteomes" id="UP000010445">
    <property type="component" value="Unassembled WGS sequence"/>
</dbReference>
<dbReference type="eggNOG" id="ENOG5033SXJ">
    <property type="taxonomic scope" value="Bacteria"/>
</dbReference>
<reference evidence="2 3" key="1">
    <citation type="submission" date="2012-05" db="EMBL/GenBank/DDBJ databases">
        <authorList>
            <person name="Weinstock G."/>
            <person name="Sodergren E."/>
            <person name="Lobos E.A."/>
            <person name="Fulton L."/>
            <person name="Fulton R."/>
            <person name="Courtney L."/>
            <person name="Fronick C."/>
            <person name="O'Laughlin M."/>
            <person name="Godfrey J."/>
            <person name="Wilson R.M."/>
            <person name="Miner T."/>
            <person name="Farmer C."/>
            <person name="Delehaunty K."/>
            <person name="Cordes M."/>
            <person name="Minx P."/>
            <person name="Tomlinson C."/>
            <person name="Chen J."/>
            <person name="Wollam A."/>
            <person name="Pepin K.H."/>
            <person name="Bhonagiri V."/>
            <person name="Zhang X."/>
            <person name="Suruliraj S."/>
            <person name="Warren W."/>
            <person name="Mitreva M."/>
            <person name="Mardis E.R."/>
            <person name="Wilson R.K."/>
        </authorList>
    </citation>
    <scope>NUCLEOTIDE SEQUENCE [LARGE SCALE GENOMIC DNA]</scope>
    <source>
        <strain evidence="2 3">F0235</strain>
    </source>
</reference>
<proteinExistence type="predicted"/>
<dbReference type="HOGENOM" id="CLU_073060_0_0_11"/>
<dbReference type="STRING" id="1035195.HMPREF9997_00139"/>
<evidence type="ECO:0000313" key="2">
    <source>
        <dbReference type="EMBL" id="EKX92473.1"/>
    </source>
</evidence>
<protein>
    <submittedName>
        <fullName evidence="2">Uncharacterized protein</fullName>
    </submittedName>
</protein>
<name>L1MMK2_9CORY</name>
<evidence type="ECO:0000313" key="3">
    <source>
        <dbReference type="Proteomes" id="UP000010445"/>
    </source>
</evidence>
<organism evidence="2 3">
    <name type="scientific">Corynebacterium durum F0235</name>
    <dbReference type="NCBI Taxonomy" id="1035195"/>
    <lineage>
        <taxon>Bacteria</taxon>
        <taxon>Bacillati</taxon>
        <taxon>Actinomycetota</taxon>
        <taxon>Actinomycetes</taxon>
        <taxon>Mycobacteriales</taxon>
        <taxon>Corynebacteriaceae</taxon>
        <taxon>Corynebacterium</taxon>
    </lineage>
</organism>
<feature type="region of interest" description="Disordered" evidence="1">
    <location>
        <begin position="24"/>
        <end position="60"/>
    </location>
</feature>
<accession>L1MMK2</accession>
<sequence>MTAGVLFTAGTVPMAPSAVVPVAAAADKDKADKDKSDKDKADKNKARPIASPAPKGPINNPVDAANAIVKDMSPLDELGRPKPEILNSMRALADQPGMDKKIADLIRSAVSYYEGEGEPGVNMPALSDAPAITQFGWPAFAGECIGGSQNATGTAFAVSGPAKLPVPGVPENHTAFVFTALGTGALAEQQRGDMTVQWVNMNTLKHGVAPLKYNGINPSGPATVSGTAETGRGTIVAWLSGTINTKEKNAEGAETVANCTFTPTAGIITN</sequence>
<evidence type="ECO:0000256" key="1">
    <source>
        <dbReference type="SAM" id="MobiDB-lite"/>
    </source>
</evidence>
<dbReference type="EMBL" id="AMEM01000005">
    <property type="protein sequence ID" value="EKX92473.1"/>
    <property type="molecule type" value="Genomic_DNA"/>
</dbReference>
<dbReference type="PATRIC" id="fig|1035195.3.peg.128"/>
<dbReference type="AlphaFoldDB" id="L1MMK2"/>